<feature type="domain" description="HD" evidence="1">
    <location>
        <begin position="20"/>
        <end position="113"/>
    </location>
</feature>
<evidence type="ECO:0000259" key="1">
    <source>
        <dbReference type="Pfam" id="PF01966"/>
    </source>
</evidence>
<proteinExistence type="predicted"/>
<accession>A0A1Q6SKP7</accession>
<dbReference type="Pfam" id="PF01966">
    <property type="entry name" value="HD"/>
    <property type="match status" value="1"/>
</dbReference>
<evidence type="ECO:0000313" key="2">
    <source>
        <dbReference type="EMBL" id="RHN05853.1"/>
    </source>
</evidence>
<organism evidence="2 3">
    <name type="scientific">Roseburia intestinalis</name>
    <dbReference type="NCBI Taxonomy" id="166486"/>
    <lineage>
        <taxon>Bacteria</taxon>
        <taxon>Bacillati</taxon>
        <taxon>Bacillota</taxon>
        <taxon>Clostridia</taxon>
        <taxon>Lachnospirales</taxon>
        <taxon>Lachnospiraceae</taxon>
        <taxon>Roseburia</taxon>
    </lineage>
</organism>
<evidence type="ECO:0000313" key="3">
    <source>
        <dbReference type="Proteomes" id="UP000283586"/>
    </source>
</evidence>
<dbReference type="Proteomes" id="UP000283586">
    <property type="component" value="Unassembled WGS sequence"/>
</dbReference>
<dbReference type="SUPFAM" id="SSF109604">
    <property type="entry name" value="HD-domain/PDEase-like"/>
    <property type="match status" value="1"/>
</dbReference>
<name>A0A1Q6SKP7_9FIRM</name>
<dbReference type="EMBL" id="QRQN01000018">
    <property type="protein sequence ID" value="RHN05853.1"/>
    <property type="molecule type" value="Genomic_DNA"/>
</dbReference>
<dbReference type="CDD" id="cd00077">
    <property type="entry name" value="HDc"/>
    <property type="match status" value="1"/>
</dbReference>
<dbReference type="InterPro" id="IPR003607">
    <property type="entry name" value="HD/PDEase_dom"/>
</dbReference>
<dbReference type="AlphaFoldDB" id="A0A1Q6SKP7"/>
<dbReference type="InterPro" id="IPR006674">
    <property type="entry name" value="HD_domain"/>
</dbReference>
<dbReference type="RefSeq" id="WP_118489113.1">
    <property type="nucleotide sequence ID" value="NZ_QRQN01000018.1"/>
</dbReference>
<gene>
    <name evidence="2" type="ORF">DWZ31_14110</name>
</gene>
<sequence>MNLNQLFCEMIQYYRNDPKRIQHFTKVHSYAKLIGELSGMRGEELLTLEAAAYVHDIGIKVAEEKYGSSNGRLQEQEGPAVAEEMLGRLHFDEKIIRRVSYLVGHHHTYDQIDGLDYQILVEADFLVNLYEDGVTKEAVMHAYNKIFRTEHGKRICAEMFGIEE</sequence>
<protein>
    <submittedName>
        <fullName evidence="2">HD domain-containing protein</fullName>
    </submittedName>
</protein>
<comment type="caution">
    <text evidence="2">The sequence shown here is derived from an EMBL/GenBank/DDBJ whole genome shotgun (WGS) entry which is preliminary data.</text>
</comment>
<reference evidence="2 3" key="1">
    <citation type="submission" date="2018-08" db="EMBL/GenBank/DDBJ databases">
        <title>A genome reference for cultivated species of the human gut microbiota.</title>
        <authorList>
            <person name="Zou Y."/>
            <person name="Xue W."/>
            <person name="Luo G."/>
        </authorList>
    </citation>
    <scope>NUCLEOTIDE SEQUENCE [LARGE SCALE GENOMIC DNA]</scope>
    <source>
        <strain evidence="2 3">AF31-21AC</strain>
    </source>
</reference>
<dbReference type="Gene3D" id="1.10.3210.10">
    <property type="entry name" value="Hypothetical protein af1432"/>
    <property type="match status" value="1"/>
</dbReference>